<dbReference type="PANTHER" id="PTHR12951">
    <property type="entry name" value="RETINAL PROTEIN 4"/>
    <property type="match status" value="1"/>
</dbReference>
<feature type="compositionally biased region" description="Polar residues" evidence="5">
    <location>
        <begin position="1"/>
        <end position="16"/>
    </location>
</feature>
<sequence>MSVNTSSVKNLVNRRNTNVDEKVETTKQDNTAIKKPSVSEESILLKGSVMPTDVLSLNKITSNYLCSPDANVFEIDFTRFCIRDMETGGVLFEIAKPLPSDAELQTEIDADCPEDTDPNSGRFVRYQFTPQFLKLRTVGATVEFVVGSKPVNKFRMIERHFFRDRLLKTFDFEFGFCIPNSKNTCEHIYEFPQLSAETIDEMIKHPFETRSDSFYFVEDRLIMHNKADYAYNGGTERGPSSENAQQNNISN</sequence>
<dbReference type="GO" id="GO:0005929">
    <property type="term" value="C:cilium"/>
    <property type="evidence" value="ECO:0007669"/>
    <property type="project" value="TreeGrafter"/>
</dbReference>
<keyword evidence="4" id="KW-0446">Lipid-binding</keyword>
<dbReference type="InterPro" id="IPR008015">
    <property type="entry name" value="PDED_dom"/>
</dbReference>
<dbReference type="GO" id="GO:0060271">
    <property type="term" value="P:cilium assembly"/>
    <property type="evidence" value="ECO:0007669"/>
    <property type="project" value="TreeGrafter"/>
</dbReference>
<feature type="domain" description="GMP phosphodiesterase delta subunit" evidence="6">
    <location>
        <begin position="70"/>
        <end position="231"/>
    </location>
</feature>
<feature type="region of interest" description="Disordered" evidence="5">
    <location>
        <begin position="232"/>
        <end position="251"/>
    </location>
</feature>
<feature type="compositionally biased region" description="Polar residues" evidence="5">
    <location>
        <begin position="238"/>
        <end position="251"/>
    </location>
</feature>
<protein>
    <submittedName>
        <fullName evidence="7">EOG090X0D9B</fullName>
    </submittedName>
</protein>
<dbReference type="InterPro" id="IPR051519">
    <property type="entry name" value="PDE6D_unc-119_myristoyl-bd"/>
</dbReference>
<gene>
    <name evidence="7" type="primary">EOG090X0D9B</name>
</gene>
<dbReference type="InterPro" id="IPR037036">
    <property type="entry name" value="PDED_dom_sf"/>
</dbReference>
<evidence type="ECO:0000259" key="6">
    <source>
        <dbReference type="Pfam" id="PF05351"/>
    </source>
</evidence>
<dbReference type="FunFam" id="2.70.50.40:FF:000004">
    <property type="entry name" value="protein unc-119 homolog A isoform X3"/>
    <property type="match status" value="1"/>
</dbReference>
<feature type="region of interest" description="Disordered" evidence="5">
    <location>
        <begin position="1"/>
        <end position="32"/>
    </location>
</feature>
<evidence type="ECO:0000313" key="7">
    <source>
        <dbReference type="EMBL" id="SVE70052.1"/>
    </source>
</evidence>
<dbReference type="EMBL" id="LR000433">
    <property type="protein sequence ID" value="SVE70052.1"/>
    <property type="molecule type" value="mRNA"/>
</dbReference>
<evidence type="ECO:0000256" key="5">
    <source>
        <dbReference type="SAM" id="MobiDB-lite"/>
    </source>
</evidence>
<accession>A0A4Y7LQA0</accession>
<dbReference type="Pfam" id="PF05351">
    <property type="entry name" value="GMP_PDE_delta"/>
    <property type="match status" value="1"/>
</dbReference>
<feature type="compositionally biased region" description="Basic and acidic residues" evidence="5">
    <location>
        <begin position="17"/>
        <end position="27"/>
    </location>
</feature>
<dbReference type="AlphaFoldDB" id="A0A4Y7LQA0"/>
<evidence type="ECO:0000256" key="1">
    <source>
        <dbReference type="ARBA" id="ARBA00008102"/>
    </source>
</evidence>
<dbReference type="GO" id="GO:0007399">
    <property type="term" value="P:nervous system development"/>
    <property type="evidence" value="ECO:0007669"/>
    <property type="project" value="TreeGrafter"/>
</dbReference>
<dbReference type="Gene3D" id="2.70.50.40">
    <property type="entry name" value="GMP phosphodiesterase, delta subunit"/>
    <property type="match status" value="1"/>
</dbReference>
<dbReference type="GO" id="GO:0042953">
    <property type="term" value="P:lipoprotein transport"/>
    <property type="evidence" value="ECO:0007669"/>
    <property type="project" value="TreeGrafter"/>
</dbReference>
<keyword evidence="2" id="KW-0813">Transport</keyword>
<keyword evidence="3" id="KW-0653">Protein transport</keyword>
<dbReference type="GO" id="GO:0008289">
    <property type="term" value="F:lipid binding"/>
    <property type="evidence" value="ECO:0007669"/>
    <property type="project" value="UniProtKB-KW"/>
</dbReference>
<dbReference type="PANTHER" id="PTHR12951:SF1">
    <property type="entry name" value="PROTEIN UNC-119 HOMOLOG"/>
    <property type="match status" value="1"/>
</dbReference>
<evidence type="ECO:0000256" key="3">
    <source>
        <dbReference type="ARBA" id="ARBA00022927"/>
    </source>
</evidence>
<comment type="similarity">
    <text evidence="1">Belongs to the PDE6D/unc-119 family.</text>
</comment>
<evidence type="ECO:0000256" key="4">
    <source>
        <dbReference type="ARBA" id="ARBA00023121"/>
    </source>
</evidence>
<proteinExistence type="evidence at transcript level"/>
<dbReference type="SUPFAM" id="SSF81296">
    <property type="entry name" value="E set domains"/>
    <property type="match status" value="1"/>
</dbReference>
<evidence type="ECO:0000256" key="2">
    <source>
        <dbReference type="ARBA" id="ARBA00022448"/>
    </source>
</evidence>
<name>A0A4Y7LQA0_9CRUS</name>
<organism evidence="7">
    <name type="scientific">Eubosmina coregoni</name>
    <dbReference type="NCBI Taxonomy" id="186181"/>
    <lineage>
        <taxon>Eukaryota</taxon>
        <taxon>Metazoa</taxon>
        <taxon>Ecdysozoa</taxon>
        <taxon>Arthropoda</taxon>
        <taxon>Crustacea</taxon>
        <taxon>Branchiopoda</taxon>
        <taxon>Diplostraca</taxon>
        <taxon>Cladocera</taxon>
        <taxon>Anomopoda</taxon>
        <taxon>Bosminidae</taxon>
        <taxon>Eubosmina</taxon>
    </lineage>
</organism>
<dbReference type="InterPro" id="IPR014756">
    <property type="entry name" value="Ig_E-set"/>
</dbReference>
<reference evidence="7" key="1">
    <citation type="submission" date="2018-08" db="EMBL/GenBank/DDBJ databases">
        <authorList>
            <person name="Cornetti L."/>
        </authorList>
    </citation>
    <scope>NUCLEOTIDE SEQUENCE</scope>
    <source>
        <strain evidence="7">FI-BAL1-1</strain>
    </source>
</reference>